<dbReference type="AlphaFoldDB" id="A0A6G7ZQ96"/>
<name>A0A6G7ZQ96_9SPHN</name>
<reference evidence="2 3" key="1">
    <citation type="submission" date="2020-03" db="EMBL/GenBank/DDBJ databases">
        <title>Sphingomonas sp. nov., isolated from fish.</title>
        <authorList>
            <person name="Hyun D.-W."/>
            <person name="Bae J.-W."/>
        </authorList>
    </citation>
    <scope>NUCLEOTIDE SEQUENCE [LARGE SCALE GENOMIC DNA]</scope>
    <source>
        <strain evidence="2 3">HDW15C</strain>
    </source>
</reference>
<dbReference type="InterPro" id="IPR037522">
    <property type="entry name" value="HD_GYP_dom"/>
</dbReference>
<dbReference type="Proteomes" id="UP000502502">
    <property type="component" value="Chromosome"/>
</dbReference>
<gene>
    <name evidence="2" type="ORF">G7078_10130</name>
</gene>
<dbReference type="Pfam" id="PF13487">
    <property type="entry name" value="HD_5"/>
    <property type="match status" value="2"/>
</dbReference>
<feature type="domain" description="HD-GYP" evidence="1">
    <location>
        <begin position="265"/>
        <end position="452"/>
    </location>
</feature>
<dbReference type="PANTHER" id="PTHR45228">
    <property type="entry name" value="CYCLIC DI-GMP PHOSPHODIESTERASE TM_0186-RELATED"/>
    <property type="match status" value="1"/>
</dbReference>
<dbReference type="CDD" id="cd00077">
    <property type="entry name" value="HDc"/>
    <property type="match status" value="1"/>
</dbReference>
<organism evidence="2 3">
    <name type="scientific">Sphingomonas sinipercae</name>
    <dbReference type="NCBI Taxonomy" id="2714944"/>
    <lineage>
        <taxon>Bacteria</taxon>
        <taxon>Pseudomonadati</taxon>
        <taxon>Pseudomonadota</taxon>
        <taxon>Alphaproteobacteria</taxon>
        <taxon>Sphingomonadales</taxon>
        <taxon>Sphingomonadaceae</taxon>
        <taxon>Sphingomonas</taxon>
    </lineage>
</organism>
<dbReference type="PROSITE" id="PS51832">
    <property type="entry name" value="HD_GYP"/>
    <property type="match status" value="1"/>
</dbReference>
<dbReference type="InterPro" id="IPR003607">
    <property type="entry name" value="HD/PDEase_dom"/>
</dbReference>
<keyword evidence="3" id="KW-1185">Reference proteome</keyword>
<dbReference type="InterPro" id="IPR052020">
    <property type="entry name" value="Cyclic_di-GMP/3'3'-cGAMP_PDE"/>
</dbReference>
<evidence type="ECO:0000313" key="2">
    <source>
        <dbReference type="EMBL" id="QIL03099.1"/>
    </source>
</evidence>
<dbReference type="GO" id="GO:0008081">
    <property type="term" value="F:phosphoric diester hydrolase activity"/>
    <property type="evidence" value="ECO:0007669"/>
    <property type="project" value="UniProtKB-ARBA"/>
</dbReference>
<accession>A0A6G7ZQ96</accession>
<sequence>MYHQPLQGAVEKVRLSELVAAFSYALDLTEGQPAGHSVRCCWIGSQVGRALGLSPADRTDLYYALLLKDLGCSSNAARICELYEADDLAFKRGYKTVGTSLAASIRFVLSRTAVNAPWRERTAKVGRILRDGPRLAREMILSRCTRGADIAASLGFSEATCGGIYSLDEHWDGSGKPHGLEGQSVPLFARIALLAQVIDVFHSHAGPQAAIDEVRRRSGSWLDPELVTAVERLAAGPDFWTTLRSPLIEVYLVPFAPHEEARPVDDDFLDRIAEAFGQVIDAKSPFTAGHSQRVGDLADRIAAATGVPAERRRTLRRAALLHDIGKLGVSNAILDKPAALTGSEWDRMREHASHTREILGRIGALSDIADIAAAHHERLDGTGYPLGLEGVQIARDTRIITACDFFDALTAERPYRGAMPVAKALAIIEGEVGKAVDPECFEALRAIAPVSN</sequence>
<dbReference type="SMART" id="SM00471">
    <property type="entry name" value="HDc"/>
    <property type="match status" value="1"/>
</dbReference>
<dbReference type="NCBIfam" id="TIGR00277">
    <property type="entry name" value="HDIG"/>
    <property type="match status" value="1"/>
</dbReference>
<dbReference type="Gene3D" id="1.10.3210.10">
    <property type="entry name" value="Hypothetical protein af1432"/>
    <property type="match status" value="3"/>
</dbReference>
<dbReference type="KEGG" id="ssin:G7078_10130"/>
<protein>
    <submittedName>
        <fullName evidence="2">HD domain-containing protein</fullName>
    </submittedName>
</protein>
<dbReference type="RefSeq" id="WP_166095676.1">
    <property type="nucleotide sequence ID" value="NZ_CP049871.1"/>
</dbReference>
<dbReference type="InterPro" id="IPR006675">
    <property type="entry name" value="HDIG_dom"/>
</dbReference>
<evidence type="ECO:0000313" key="3">
    <source>
        <dbReference type="Proteomes" id="UP000502502"/>
    </source>
</evidence>
<dbReference type="PANTHER" id="PTHR45228:SF5">
    <property type="entry name" value="CYCLIC DI-GMP PHOSPHODIESTERASE VC_1348-RELATED"/>
    <property type="match status" value="1"/>
</dbReference>
<dbReference type="EMBL" id="CP049871">
    <property type="protein sequence ID" value="QIL03099.1"/>
    <property type="molecule type" value="Genomic_DNA"/>
</dbReference>
<dbReference type="SUPFAM" id="SSF109604">
    <property type="entry name" value="HD-domain/PDEase-like"/>
    <property type="match status" value="2"/>
</dbReference>
<proteinExistence type="predicted"/>
<evidence type="ECO:0000259" key="1">
    <source>
        <dbReference type="PROSITE" id="PS51832"/>
    </source>
</evidence>